<dbReference type="InterPro" id="IPR036412">
    <property type="entry name" value="HAD-like_sf"/>
</dbReference>
<dbReference type="GO" id="GO:0006564">
    <property type="term" value="P:L-serine biosynthetic process"/>
    <property type="evidence" value="ECO:0007669"/>
    <property type="project" value="TreeGrafter"/>
</dbReference>
<sequence>MPSPSQFPVPANVIAAFDFDGTLTHRDTLIPFLAHLSWGRLLAALLCAAPALAGFVLRMRSNEEAKAALCRGALKGRSHSELARIARAWVPAIPLRRALVERLRWHQQRGDHCVLVSASPDIYLEAVSRHLCFDDLICTRMAVDEKGRLSGDFDGPNCWGAEKMRRLIERFGPPERYELYAYGDSRGDQWMIDAAQHAWYRGQAVKP</sequence>
<dbReference type="Pfam" id="PF12710">
    <property type="entry name" value="HAD"/>
    <property type="match status" value="1"/>
</dbReference>
<dbReference type="AlphaFoldDB" id="A0A6S7FC92"/>
<evidence type="ECO:0008006" key="4">
    <source>
        <dbReference type="Google" id="ProtNLM"/>
    </source>
</evidence>
<gene>
    <name evidence="2" type="ORF">LMG6000_04752</name>
</gene>
<dbReference type="EMBL" id="CADILH010000008">
    <property type="protein sequence ID" value="CAB3936181.1"/>
    <property type="molecule type" value="Genomic_DNA"/>
</dbReference>
<evidence type="ECO:0000313" key="3">
    <source>
        <dbReference type="Proteomes" id="UP000494183"/>
    </source>
</evidence>
<dbReference type="NCBIfam" id="TIGR01488">
    <property type="entry name" value="HAD-SF-IB"/>
    <property type="match status" value="1"/>
</dbReference>
<dbReference type="RefSeq" id="WP_063641368.1">
    <property type="nucleotide sequence ID" value="NZ_CADILH010000008.1"/>
</dbReference>
<keyword evidence="3" id="KW-1185">Reference proteome</keyword>
<accession>A0A6S7FC92</accession>
<keyword evidence="1" id="KW-1133">Transmembrane helix</keyword>
<keyword evidence="1" id="KW-0472">Membrane</keyword>
<dbReference type="Gene3D" id="3.40.50.1000">
    <property type="entry name" value="HAD superfamily/HAD-like"/>
    <property type="match status" value="1"/>
</dbReference>
<dbReference type="Proteomes" id="UP000494183">
    <property type="component" value="Unassembled WGS sequence"/>
</dbReference>
<proteinExistence type="predicted"/>
<dbReference type="SUPFAM" id="SSF56784">
    <property type="entry name" value="HAD-like"/>
    <property type="match status" value="1"/>
</dbReference>
<keyword evidence="1" id="KW-0812">Transmembrane</keyword>
<dbReference type="GO" id="GO:0005737">
    <property type="term" value="C:cytoplasm"/>
    <property type="evidence" value="ECO:0007669"/>
    <property type="project" value="TreeGrafter"/>
</dbReference>
<dbReference type="Gene3D" id="1.20.1440.100">
    <property type="entry name" value="SG protein - dephosphorylation function"/>
    <property type="match status" value="1"/>
</dbReference>
<name>A0A6S7FC92_9BURK</name>
<organism evidence="2 3">
    <name type="scientific">Achromobacter insolitus</name>
    <dbReference type="NCBI Taxonomy" id="217204"/>
    <lineage>
        <taxon>Bacteria</taxon>
        <taxon>Pseudomonadati</taxon>
        <taxon>Pseudomonadota</taxon>
        <taxon>Betaproteobacteria</taxon>
        <taxon>Burkholderiales</taxon>
        <taxon>Alcaligenaceae</taxon>
        <taxon>Achromobacter</taxon>
    </lineage>
</organism>
<dbReference type="NCBIfam" id="TIGR01490">
    <property type="entry name" value="HAD-SF-IB-hyp1"/>
    <property type="match status" value="1"/>
</dbReference>
<dbReference type="InterPro" id="IPR006385">
    <property type="entry name" value="HAD_hydro_SerB1"/>
</dbReference>
<evidence type="ECO:0000256" key="1">
    <source>
        <dbReference type="SAM" id="Phobius"/>
    </source>
</evidence>
<dbReference type="PANTHER" id="PTHR43344:SF14">
    <property type="entry name" value="HAD-IB FAMILY HYDROLASE"/>
    <property type="match status" value="1"/>
</dbReference>
<dbReference type="GO" id="GO:0036424">
    <property type="term" value="F:L-phosphoserine phosphatase activity"/>
    <property type="evidence" value="ECO:0007669"/>
    <property type="project" value="TreeGrafter"/>
</dbReference>
<evidence type="ECO:0000313" key="2">
    <source>
        <dbReference type="EMBL" id="CAB3936181.1"/>
    </source>
</evidence>
<reference evidence="2 3" key="1">
    <citation type="submission" date="2020-04" db="EMBL/GenBank/DDBJ databases">
        <authorList>
            <person name="De Canck E."/>
        </authorList>
    </citation>
    <scope>NUCLEOTIDE SEQUENCE [LARGE SCALE GENOMIC DNA]</scope>
    <source>
        <strain evidence="2 3">LMG 6000</strain>
    </source>
</reference>
<dbReference type="InterPro" id="IPR050582">
    <property type="entry name" value="HAD-like_SerB"/>
</dbReference>
<dbReference type="PANTHER" id="PTHR43344">
    <property type="entry name" value="PHOSPHOSERINE PHOSPHATASE"/>
    <property type="match status" value="1"/>
</dbReference>
<dbReference type="InterPro" id="IPR023214">
    <property type="entry name" value="HAD_sf"/>
</dbReference>
<feature type="transmembrane region" description="Helical" evidence="1">
    <location>
        <begin position="38"/>
        <end position="57"/>
    </location>
</feature>
<protein>
    <recommendedName>
        <fullName evidence="4">HAD-IB family hydrolase</fullName>
    </recommendedName>
</protein>
<dbReference type="GO" id="GO:0000287">
    <property type="term" value="F:magnesium ion binding"/>
    <property type="evidence" value="ECO:0007669"/>
    <property type="project" value="TreeGrafter"/>
</dbReference>